<feature type="region of interest" description="Disordered" evidence="12">
    <location>
        <begin position="1"/>
        <end position="22"/>
    </location>
</feature>
<evidence type="ECO:0000256" key="4">
    <source>
        <dbReference type="ARBA" id="ARBA00022741"/>
    </source>
</evidence>
<dbReference type="GO" id="GO:0009146">
    <property type="term" value="P:purine nucleoside triphosphate catabolic process"/>
    <property type="evidence" value="ECO:0007669"/>
    <property type="project" value="UniProtKB-UniRule"/>
</dbReference>
<name>A0A839TIM1_9GAMM</name>
<feature type="active site" description="Proton acceptor" evidence="10">
    <location>
        <position position="95"/>
    </location>
</feature>
<dbReference type="CDD" id="cd00515">
    <property type="entry name" value="HAM1"/>
    <property type="match status" value="1"/>
</dbReference>
<evidence type="ECO:0000256" key="10">
    <source>
        <dbReference type="HAMAP-Rule" id="MF_01405"/>
    </source>
</evidence>
<dbReference type="InterPro" id="IPR029001">
    <property type="entry name" value="ITPase-like_fam"/>
</dbReference>
<evidence type="ECO:0000256" key="7">
    <source>
        <dbReference type="ARBA" id="ARBA00023080"/>
    </source>
</evidence>
<sequence>MSHISATGTHPQTTALTDSKPATPQNQWVLASNNKGKLAEFKRLFAEADLDVTIVPQGQLNIDDAIEDGLSFVENAIIKARHASRASGLPAIADDSGLCVPALGNAPGIYSARYAGEHGNDCKNNAKLVADLQPIRAAQPDAPIKGMFVCVLAMVRHADDPLPIIAQGLWYGEILAAPHGDGGFGYDPLFWLPELQATAASLSAADKNSISHRGQAIKQLLAQLHLSSL</sequence>
<dbReference type="GO" id="GO:0046872">
    <property type="term" value="F:metal ion binding"/>
    <property type="evidence" value="ECO:0007669"/>
    <property type="project" value="UniProtKB-KW"/>
</dbReference>
<keyword evidence="7 10" id="KW-0546">Nucleotide metabolism</keyword>
<dbReference type="PANTHER" id="PTHR11067">
    <property type="entry name" value="INOSINE TRIPHOSPHATE PYROPHOSPHATASE/HAM1 PROTEIN"/>
    <property type="match status" value="1"/>
</dbReference>
<comment type="caution">
    <text evidence="13">The sequence shown here is derived from an EMBL/GenBank/DDBJ whole genome shotgun (WGS) entry which is preliminary data.</text>
</comment>
<evidence type="ECO:0000256" key="12">
    <source>
        <dbReference type="SAM" id="MobiDB-lite"/>
    </source>
</evidence>
<evidence type="ECO:0000313" key="14">
    <source>
        <dbReference type="Proteomes" id="UP000588111"/>
    </source>
</evidence>
<evidence type="ECO:0000256" key="2">
    <source>
        <dbReference type="ARBA" id="ARBA00011738"/>
    </source>
</evidence>
<feature type="binding site" evidence="10">
    <location>
        <position position="96"/>
    </location>
    <ligand>
        <name>substrate</name>
    </ligand>
</feature>
<evidence type="ECO:0000256" key="8">
    <source>
        <dbReference type="ARBA" id="ARBA00051875"/>
    </source>
</evidence>
<dbReference type="Gene3D" id="3.90.950.10">
    <property type="match status" value="1"/>
</dbReference>
<comment type="catalytic activity">
    <reaction evidence="9 10">
        <text>XTP + H2O = XMP + diphosphate + H(+)</text>
        <dbReference type="Rhea" id="RHEA:28610"/>
        <dbReference type="ChEBI" id="CHEBI:15377"/>
        <dbReference type="ChEBI" id="CHEBI:15378"/>
        <dbReference type="ChEBI" id="CHEBI:33019"/>
        <dbReference type="ChEBI" id="CHEBI:57464"/>
        <dbReference type="ChEBI" id="CHEBI:61314"/>
        <dbReference type="EC" id="3.6.1.66"/>
    </reaction>
</comment>
<reference evidence="13 14" key="1">
    <citation type="submission" date="2020-08" db="EMBL/GenBank/DDBJ databases">
        <title>Genomic Encyclopedia of Type Strains, Phase III (KMG-III): the genomes of soil and plant-associated and newly described type strains.</title>
        <authorList>
            <person name="Whitman W."/>
        </authorList>
    </citation>
    <scope>NUCLEOTIDE SEQUENCE [LARGE SCALE GENOMIC DNA]</scope>
    <source>
        <strain evidence="13 14">CECT 5885</strain>
    </source>
</reference>
<proteinExistence type="inferred from homology"/>
<dbReference type="PANTHER" id="PTHR11067:SF9">
    <property type="entry name" value="INOSINE TRIPHOSPHATE PYROPHOSPHATASE"/>
    <property type="match status" value="1"/>
</dbReference>
<keyword evidence="14" id="KW-1185">Reference proteome</keyword>
<comment type="subunit">
    <text evidence="2 10">Homodimer.</text>
</comment>
<dbReference type="Proteomes" id="UP000588111">
    <property type="component" value="Unassembled WGS sequence"/>
</dbReference>
<dbReference type="GO" id="GO:0036220">
    <property type="term" value="F:ITP diphosphatase activity"/>
    <property type="evidence" value="ECO:0007669"/>
    <property type="project" value="UniProtKB-UniRule"/>
</dbReference>
<evidence type="ECO:0000256" key="3">
    <source>
        <dbReference type="ARBA" id="ARBA00022723"/>
    </source>
</evidence>
<comment type="similarity">
    <text evidence="1 10 11">Belongs to the HAM1 NTPase family.</text>
</comment>
<dbReference type="GO" id="GO:0009117">
    <property type="term" value="P:nucleotide metabolic process"/>
    <property type="evidence" value="ECO:0007669"/>
    <property type="project" value="UniProtKB-KW"/>
</dbReference>
<evidence type="ECO:0000256" key="9">
    <source>
        <dbReference type="ARBA" id="ARBA00052017"/>
    </source>
</evidence>
<dbReference type="EMBL" id="JACHXL010000008">
    <property type="protein sequence ID" value="MBB3107845.1"/>
    <property type="molecule type" value="Genomic_DNA"/>
</dbReference>
<dbReference type="RefSeq" id="WP_221185066.1">
    <property type="nucleotide sequence ID" value="NZ_CAJHAH010000009.1"/>
</dbReference>
<comment type="caution">
    <text evidence="10">Lacks conserved residue(s) required for the propagation of feature annotation.</text>
</comment>
<dbReference type="FunFam" id="3.90.950.10:FF:000001">
    <property type="entry name" value="dITP/XTP pyrophosphatase"/>
    <property type="match status" value="1"/>
</dbReference>
<keyword evidence="6 10" id="KW-0460">Magnesium</keyword>
<dbReference type="NCBIfam" id="TIGR00042">
    <property type="entry name" value="RdgB/HAM1 family non-canonical purine NTP pyrophosphatase"/>
    <property type="match status" value="1"/>
</dbReference>
<gene>
    <name evidence="13" type="ORF">FHS24_002379</name>
</gene>
<feature type="binding site" evidence="10">
    <location>
        <begin position="32"/>
        <end position="37"/>
    </location>
    <ligand>
        <name>substrate</name>
    </ligand>
</feature>
<dbReference type="EC" id="3.6.1.66" evidence="10"/>
<dbReference type="Pfam" id="PF01725">
    <property type="entry name" value="Ham1p_like"/>
    <property type="match status" value="1"/>
</dbReference>
<comment type="catalytic activity">
    <reaction evidence="10">
        <text>ITP + H2O = IMP + diphosphate + H(+)</text>
        <dbReference type="Rhea" id="RHEA:29399"/>
        <dbReference type="ChEBI" id="CHEBI:15377"/>
        <dbReference type="ChEBI" id="CHEBI:15378"/>
        <dbReference type="ChEBI" id="CHEBI:33019"/>
        <dbReference type="ChEBI" id="CHEBI:58053"/>
        <dbReference type="ChEBI" id="CHEBI:61402"/>
        <dbReference type="EC" id="3.6.1.66"/>
    </reaction>
</comment>
<accession>A0A839TIM1</accession>
<feature type="binding site" evidence="10">
    <location>
        <begin position="184"/>
        <end position="187"/>
    </location>
    <ligand>
        <name>substrate</name>
    </ligand>
</feature>
<dbReference type="GO" id="GO:0036222">
    <property type="term" value="F:XTP diphosphatase activity"/>
    <property type="evidence" value="ECO:0007669"/>
    <property type="project" value="UniProtKB-UniRule"/>
</dbReference>
<evidence type="ECO:0000256" key="1">
    <source>
        <dbReference type="ARBA" id="ARBA00008023"/>
    </source>
</evidence>
<comment type="function">
    <text evidence="10">Pyrophosphatase that catalyzes the hydrolysis of nucleoside triphosphates to their monophosphate derivatives, with a high preference for the non-canonical purine nucleotides XTP (xanthosine triphosphate), dITP (deoxyinosine triphosphate) and ITP. Seems to function as a house-cleaning enzyme that removes non-canonical purine nucleotides from the nucleotide pool, thus preventing their incorporation into DNA/RNA and avoiding chromosomal lesions.</text>
</comment>
<evidence type="ECO:0000256" key="6">
    <source>
        <dbReference type="ARBA" id="ARBA00022842"/>
    </source>
</evidence>
<evidence type="ECO:0000313" key="13">
    <source>
        <dbReference type="EMBL" id="MBB3107845.1"/>
    </source>
</evidence>
<keyword evidence="5 10" id="KW-0378">Hydrolase</keyword>
<feature type="binding site" evidence="10">
    <location>
        <begin position="212"/>
        <end position="213"/>
    </location>
    <ligand>
        <name>substrate</name>
    </ligand>
</feature>
<dbReference type="InterPro" id="IPR002637">
    <property type="entry name" value="RdgB/HAM1"/>
</dbReference>
<dbReference type="GO" id="GO:0035870">
    <property type="term" value="F:dITP diphosphatase activity"/>
    <property type="evidence" value="ECO:0007669"/>
    <property type="project" value="UniProtKB-UniRule"/>
</dbReference>
<feature type="binding site" evidence="10">
    <location>
        <position position="95"/>
    </location>
    <ligand>
        <name>Mg(2+)</name>
        <dbReference type="ChEBI" id="CHEBI:18420"/>
    </ligand>
</feature>
<dbReference type="InterPro" id="IPR020922">
    <property type="entry name" value="dITP/XTP_pyrophosphatase"/>
</dbReference>
<keyword evidence="3 10" id="KW-0479">Metal-binding</keyword>
<dbReference type="SUPFAM" id="SSF52972">
    <property type="entry name" value="ITPase-like"/>
    <property type="match status" value="1"/>
</dbReference>
<evidence type="ECO:0000256" key="5">
    <source>
        <dbReference type="ARBA" id="ARBA00022801"/>
    </source>
</evidence>
<evidence type="ECO:0000256" key="11">
    <source>
        <dbReference type="RuleBase" id="RU003781"/>
    </source>
</evidence>
<protein>
    <recommendedName>
        <fullName evidence="10">dITP/XTP pyrophosphatase</fullName>
        <ecNumber evidence="10">3.6.1.66</ecNumber>
    </recommendedName>
    <alternativeName>
        <fullName evidence="10">Non-canonical purine NTP pyrophosphatase</fullName>
    </alternativeName>
    <alternativeName>
        <fullName evidence="10">Non-standard purine NTP pyrophosphatase</fullName>
    </alternativeName>
    <alternativeName>
        <fullName evidence="10">Nucleoside-triphosphate diphosphatase</fullName>
    </alternativeName>
    <alternativeName>
        <fullName evidence="10">Nucleoside-triphosphate pyrophosphatase</fullName>
        <shortName evidence="10">NTPase</shortName>
    </alternativeName>
</protein>
<dbReference type="GO" id="GO:0017111">
    <property type="term" value="F:ribonucleoside triphosphate phosphatase activity"/>
    <property type="evidence" value="ECO:0007669"/>
    <property type="project" value="InterPro"/>
</dbReference>
<organism evidence="13 14">
    <name type="scientific">Psychrobacter luti</name>
    <dbReference type="NCBI Taxonomy" id="198481"/>
    <lineage>
        <taxon>Bacteria</taxon>
        <taxon>Pseudomonadati</taxon>
        <taxon>Pseudomonadota</taxon>
        <taxon>Gammaproteobacteria</taxon>
        <taxon>Moraxellales</taxon>
        <taxon>Moraxellaceae</taxon>
        <taxon>Psychrobacter</taxon>
    </lineage>
</organism>
<dbReference type="AlphaFoldDB" id="A0A839TIM1"/>
<keyword evidence="4 10" id="KW-0547">Nucleotide-binding</keyword>
<dbReference type="HAMAP" id="MF_01405">
    <property type="entry name" value="Non_canon_purine_NTPase"/>
    <property type="match status" value="1"/>
</dbReference>
<dbReference type="GO" id="GO:0005829">
    <property type="term" value="C:cytosol"/>
    <property type="evidence" value="ECO:0007669"/>
    <property type="project" value="TreeGrafter"/>
</dbReference>
<comment type="catalytic activity">
    <reaction evidence="8 10">
        <text>dITP + H2O = dIMP + diphosphate + H(+)</text>
        <dbReference type="Rhea" id="RHEA:28342"/>
        <dbReference type="ChEBI" id="CHEBI:15377"/>
        <dbReference type="ChEBI" id="CHEBI:15378"/>
        <dbReference type="ChEBI" id="CHEBI:33019"/>
        <dbReference type="ChEBI" id="CHEBI:61194"/>
        <dbReference type="ChEBI" id="CHEBI:61382"/>
        <dbReference type="EC" id="3.6.1.66"/>
    </reaction>
</comment>
<dbReference type="GO" id="GO:0000166">
    <property type="term" value="F:nucleotide binding"/>
    <property type="evidence" value="ECO:0007669"/>
    <property type="project" value="UniProtKB-KW"/>
</dbReference>
<feature type="binding site" evidence="10">
    <location>
        <position position="207"/>
    </location>
    <ligand>
        <name>substrate</name>
    </ligand>
</feature>
<comment type="cofactor">
    <cofactor evidence="10">
        <name>Mg(2+)</name>
        <dbReference type="ChEBI" id="CHEBI:18420"/>
    </cofactor>
    <text evidence="10">Binds 1 Mg(2+) ion per subunit.</text>
</comment>